<protein>
    <submittedName>
        <fullName evidence="1">Uncharacterized protein</fullName>
    </submittedName>
</protein>
<name>A0A1G6BDL4_EUBOX</name>
<reference evidence="1 2" key="1">
    <citation type="submission" date="2016-10" db="EMBL/GenBank/DDBJ databases">
        <authorList>
            <person name="de Groot N.N."/>
        </authorList>
    </citation>
    <scope>NUCLEOTIDE SEQUENCE [LARGE SCALE GENOMIC DNA]</scope>
    <source>
        <strain evidence="1 2">DSM 3217</strain>
    </source>
</reference>
<evidence type="ECO:0000313" key="2">
    <source>
        <dbReference type="Proteomes" id="UP000199228"/>
    </source>
</evidence>
<dbReference type="AlphaFoldDB" id="A0A1G6BDL4"/>
<proteinExistence type="predicted"/>
<organism evidence="1 2">
    <name type="scientific">Eubacterium oxidoreducens</name>
    <dbReference type="NCBI Taxonomy" id="1732"/>
    <lineage>
        <taxon>Bacteria</taxon>
        <taxon>Bacillati</taxon>
        <taxon>Bacillota</taxon>
        <taxon>Clostridia</taxon>
        <taxon>Eubacteriales</taxon>
        <taxon>Eubacteriaceae</taxon>
        <taxon>Eubacterium</taxon>
    </lineage>
</organism>
<keyword evidence="2" id="KW-1185">Reference proteome</keyword>
<accession>A0A1G6BDL4</accession>
<dbReference type="RefSeq" id="WP_176762329.1">
    <property type="nucleotide sequence ID" value="NZ_FMXR01000009.1"/>
</dbReference>
<dbReference type="EMBL" id="FMXR01000009">
    <property type="protein sequence ID" value="SDB18705.1"/>
    <property type="molecule type" value="Genomic_DNA"/>
</dbReference>
<gene>
    <name evidence="1" type="ORF">SAMN02910417_01420</name>
</gene>
<sequence length="58" mass="6931">MVADENYPYTLTYEWEDTIVSEEQFNANVAKLYDLDKSIYPDDFYTYDEFLNVLETGK</sequence>
<dbReference type="Proteomes" id="UP000199228">
    <property type="component" value="Unassembled WGS sequence"/>
</dbReference>
<evidence type="ECO:0000313" key="1">
    <source>
        <dbReference type="EMBL" id="SDB18705.1"/>
    </source>
</evidence>